<proteinExistence type="predicted"/>
<feature type="transmembrane region" description="Helical" evidence="1">
    <location>
        <begin position="422"/>
        <end position="442"/>
    </location>
</feature>
<dbReference type="AlphaFoldDB" id="A0A4P6ET84"/>
<feature type="transmembrane region" description="Helical" evidence="1">
    <location>
        <begin position="125"/>
        <end position="145"/>
    </location>
</feature>
<feature type="transmembrane region" description="Helical" evidence="1">
    <location>
        <begin position="389"/>
        <end position="410"/>
    </location>
</feature>
<dbReference type="OrthoDB" id="9824176at2"/>
<feature type="transmembrane region" description="Helical" evidence="1">
    <location>
        <begin position="357"/>
        <end position="377"/>
    </location>
</feature>
<gene>
    <name evidence="2" type="ORF">ET464_08065</name>
</gene>
<feature type="transmembrane region" description="Helical" evidence="1">
    <location>
        <begin position="191"/>
        <end position="214"/>
    </location>
</feature>
<name>A0A4P6ET84_9BACL</name>
<keyword evidence="1" id="KW-0472">Membrane</keyword>
<sequence>MNDRDISIFGKLLIANAIFINSCLSRVPHNHPRFKLFRFLLHLIYIFIPSCLFGFTLYFVLAIFFTMLNSEITIGGATIYSMILFIFSILFSVISLNYHNTQFNLPRELFILVSLIKKSKFISRVFKSVSFVILISLLFLFLWMIPLSQFSISTTGIKLIISIIFLINFLLAFAIYSYSTVNEDERTFRQLVLWTVVLVVMFVFTAIQITLYLGSPINSLNLSGFILSVIGLLFSLTSVIDKAIQWLKSEFKHNEKQILEQMELLSYELITITKVTQMMRKQKQDFVEIGIKQRELWKTGHKLNVVNAYLLLMIMAIGMFLFHKILIDGKVEEAFYLLTEYTKRSIGISSESLRHTAAIAMVVGISIWLIFHLLIRFNTRPFLEKLERIAMLIATITFLIIMLSSIVPFFKVLTYPVMIVTGWLIGGIGLFIMLIKFISWLYKKIQHL</sequence>
<evidence type="ECO:0000256" key="1">
    <source>
        <dbReference type="SAM" id="Phobius"/>
    </source>
</evidence>
<organism evidence="2 3">
    <name type="scientific">Paenibacillus protaetiae</name>
    <dbReference type="NCBI Taxonomy" id="2509456"/>
    <lineage>
        <taxon>Bacteria</taxon>
        <taxon>Bacillati</taxon>
        <taxon>Bacillota</taxon>
        <taxon>Bacilli</taxon>
        <taxon>Bacillales</taxon>
        <taxon>Paenibacillaceae</taxon>
        <taxon>Paenibacillus</taxon>
    </lineage>
</organism>
<keyword evidence="1" id="KW-1133">Transmembrane helix</keyword>
<evidence type="ECO:0000313" key="3">
    <source>
        <dbReference type="Proteomes" id="UP000293568"/>
    </source>
</evidence>
<protein>
    <submittedName>
        <fullName evidence="2">Uncharacterized protein</fullName>
    </submittedName>
</protein>
<dbReference type="KEGG" id="pprt:ET464_08065"/>
<feature type="transmembrane region" description="Helical" evidence="1">
    <location>
        <begin position="39"/>
        <end position="65"/>
    </location>
</feature>
<feature type="transmembrane region" description="Helical" evidence="1">
    <location>
        <begin position="77"/>
        <end position="98"/>
    </location>
</feature>
<dbReference type="EMBL" id="CP035492">
    <property type="protein sequence ID" value="QAY66370.1"/>
    <property type="molecule type" value="Genomic_DNA"/>
</dbReference>
<feature type="transmembrane region" description="Helical" evidence="1">
    <location>
        <begin position="220"/>
        <end position="240"/>
    </location>
</feature>
<reference evidence="2 3" key="1">
    <citation type="submission" date="2019-01" db="EMBL/GenBank/DDBJ databases">
        <title>Genome sequencing of strain FW100M-2.</title>
        <authorList>
            <person name="Heo J."/>
            <person name="Kim S.-J."/>
            <person name="Kim J.-S."/>
            <person name="Hong S.-B."/>
            <person name="Kwon S.-W."/>
        </authorList>
    </citation>
    <scope>NUCLEOTIDE SEQUENCE [LARGE SCALE GENOMIC DNA]</scope>
    <source>
        <strain evidence="2 3">FW100M-2</strain>
    </source>
</reference>
<keyword evidence="3" id="KW-1185">Reference proteome</keyword>
<evidence type="ECO:0000313" key="2">
    <source>
        <dbReference type="EMBL" id="QAY66370.1"/>
    </source>
</evidence>
<keyword evidence="1" id="KW-0812">Transmembrane</keyword>
<feature type="transmembrane region" description="Helical" evidence="1">
    <location>
        <begin position="308"/>
        <end position="327"/>
    </location>
</feature>
<dbReference type="RefSeq" id="WP_129439887.1">
    <property type="nucleotide sequence ID" value="NZ_CP035492.1"/>
</dbReference>
<feature type="transmembrane region" description="Helical" evidence="1">
    <location>
        <begin position="157"/>
        <end position="179"/>
    </location>
</feature>
<accession>A0A4P6ET84</accession>
<dbReference type="Proteomes" id="UP000293568">
    <property type="component" value="Chromosome"/>
</dbReference>